<evidence type="ECO:0000259" key="1">
    <source>
        <dbReference type="Pfam" id="PF00557"/>
    </source>
</evidence>
<dbReference type="PANTHER" id="PTHR46112:SF2">
    <property type="entry name" value="XAA-PRO AMINOPEPTIDASE P-RELATED"/>
    <property type="match status" value="1"/>
</dbReference>
<dbReference type="InterPro" id="IPR029149">
    <property type="entry name" value="Creatin/AminoP/Spt16_N"/>
</dbReference>
<sequence>MSAFSKAEYAARLARVKASMGEAGADVLVLADPASLNYLTGYDGWSFYVHQYVVVIGDREQPLWIGRGMDAPGARLTSWLDEDSLVAYPESHVDSETLHPAALVAGELLRRKLGSARIGVEMDSWYYTAQAHAELVAGLPSARFVNAHRLVGWARIVKSPAEIAMMRGAADIVSEAMKVGIDAVAPGVRECDAVAEIMAAQVHGTAGFWGDYPAALPSVPSGAKSAAPHLTWSGDRYEQDSVAYLELGGCHNRYHAALARTVYLGRPPDHLLKLAAVVEEGLETALEAARAGVTCEEVEAAWRAVITRAGYEKASRIGYSIGLNYPPDWGERTASLREGDRTVLRPDMCFHMILGMWEDDRGFELSETFRVTENGSPEVMTRFPRDLVIKA</sequence>
<name>A0A1G6BAI7_9HYPH</name>
<dbReference type="SUPFAM" id="SSF53092">
    <property type="entry name" value="Creatinase/prolidase N-terminal domain"/>
    <property type="match status" value="1"/>
</dbReference>
<evidence type="ECO:0000313" key="3">
    <source>
        <dbReference type="EMBL" id="SDB17657.1"/>
    </source>
</evidence>
<gene>
    <name evidence="3" type="ORF">SAMN02982931_01423</name>
</gene>
<dbReference type="SUPFAM" id="SSF55920">
    <property type="entry name" value="Creatinase/aminopeptidase"/>
    <property type="match status" value="1"/>
</dbReference>
<dbReference type="PANTHER" id="PTHR46112">
    <property type="entry name" value="AMINOPEPTIDASE"/>
    <property type="match status" value="1"/>
</dbReference>
<reference evidence="3 4" key="1">
    <citation type="submission" date="2016-10" db="EMBL/GenBank/DDBJ databases">
        <authorList>
            <person name="de Groot N.N."/>
        </authorList>
    </citation>
    <scope>NUCLEOTIDE SEQUENCE [LARGE SCALE GENOMIC DNA]</scope>
    <source>
        <strain evidence="3 4">ATCC 35022</strain>
    </source>
</reference>
<keyword evidence="4" id="KW-1185">Reference proteome</keyword>
<dbReference type="AlphaFoldDB" id="A0A1G6BAI7"/>
<dbReference type="Gene3D" id="3.40.350.10">
    <property type="entry name" value="Creatinase/prolidase N-terminal domain"/>
    <property type="match status" value="1"/>
</dbReference>
<organism evidence="3 4">
    <name type="scientific">Bauldia litoralis</name>
    <dbReference type="NCBI Taxonomy" id="665467"/>
    <lineage>
        <taxon>Bacteria</taxon>
        <taxon>Pseudomonadati</taxon>
        <taxon>Pseudomonadota</taxon>
        <taxon>Alphaproteobacteria</taxon>
        <taxon>Hyphomicrobiales</taxon>
        <taxon>Kaistiaceae</taxon>
        <taxon>Bauldia</taxon>
    </lineage>
</organism>
<dbReference type="InterPro" id="IPR000994">
    <property type="entry name" value="Pept_M24"/>
</dbReference>
<dbReference type="RefSeq" id="WP_090875677.1">
    <property type="nucleotide sequence ID" value="NZ_FMXQ01000002.1"/>
</dbReference>
<dbReference type="CDD" id="cd01066">
    <property type="entry name" value="APP_MetAP"/>
    <property type="match status" value="1"/>
</dbReference>
<evidence type="ECO:0000259" key="2">
    <source>
        <dbReference type="Pfam" id="PF01321"/>
    </source>
</evidence>
<accession>A0A1G6BAI7</accession>
<dbReference type="InterPro" id="IPR000587">
    <property type="entry name" value="Creatinase_N"/>
</dbReference>
<feature type="domain" description="Peptidase M24" evidence="1">
    <location>
        <begin position="165"/>
        <end position="373"/>
    </location>
</feature>
<dbReference type="Proteomes" id="UP000199071">
    <property type="component" value="Unassembled WGS sequence"/>
</dbReference>
<proteinExistence type="predicted"/>
<feature type="domain" description="Creatinase N-terminal" evidence="2">
    <location>
        <begin position="12"/>
        <end position="157"/>
    </location>
</feature>
<protein>
    <submittedName>
        <fullName evidence="3">Xaa-Pro dipeptidase</fullName>
    </submittedName>
</protein>
<dbReference type="EMBL" id="FMXQ01000002">
    <property type="protein sequence ID" value="SDB17657.1"/>
    <property type="molecule type" value="Genomic_DNA"/>
</dbReference>
<dbReference type="STRING" id="665467.SAMN02982931_01423"/>
<dbReference type="InterPro" id="IPR050659">
    <property type="entry name" value="Peptidase_M24B"/>
</dbReference>
<dbReference type="InterPro" id="IPR036005">
    <property type="entry name" value="Creatinase/aminopeptidase-like"/>
</dbReference>
<dbReference type="Pfam" id="PF01321">
    <property type="entry name" value="Creatinase_N"/>
    <property type="match status" value="1"/>
</dbReference>
<evidence type="ECO:0000313" key="4">
    <source>
        <dbReference type="Proteomes" id="UP000199071"/>
    </source>
</evidence>
<dbReference type="Pfam" id="PF00557">
    <property type="entry name" value="Peptidase_M24"/>
    <property type="match status" value="1"/>
</dbReference>
<dbReference type="OrthoDB" id="9761809at2"/>
<dbReference type="Gene3D" id="3.90.230.10">
    <property type="entry name" value="Creatinase/methionine aminopeptidase superfamily"/>
    <property type="match status" value="1"/>
</dbReference>